<sequence>MTAWRTVDDDARVRICHVITRLILGGAQENTILTCEGLAARGHEVTLVTGPAIGPEGELMTRATAGDYRVIVLPAMRREIRPLRDRRVYHSLKRLLGEIKPDIVHTHSSKAGILARRAAAEVRRGPAAGGMKIVHTIHGLPFHSYETWWRNKLYIALERRAAERTDAIISVADAMTRQALSAGVGRAEQYTTIYSGMEVEPFLAPSPQADEFRGSLALPDDAVLVTQVSRLAELKGHEYLIEAACRLGEQVHFCLVGDGPLRRKIEKKISRRRLAGRFHIIGLVAPERIPAIMQASDIVVHCSLREGLARALPQAMLAGKPVVSFDIDGAREVVNEKTGVLLAPGDAEGLAEAIGRLAGSAQLRSDLSAAGRESCVDRFDHSRMVNQIEALYRRLR</sequence>
<dbReference type="EMBL" id="LAZR01000165">
    <property type="protein sequence ID" value="KKN84890.1"/>
    <property type="molecule type" value="Genomic_DNA"/>
</dbReference>
<comment type="caution">
    <text evidence="3">The sequence shown here is derived from an EMBL/GenBank/DDBJ whole genome shotgun (WGS) entry which is preliminary data.</text>
</comment>
<proteinExistence type="predicted"/>
<name>A0A0F9TV42_9ZZZZ</name>
<reference evidence="3" key="1">
    <citation type="journal article" date="2015" name="Nature">
        <title>Complex archaea that bridge the gap between prokaryotes and eukaryotes.</title>
        <authorList>
            <person name="Spang A."/>
            <person name="Saw J.H."/>
            <person name="Jorgensen S.L."/>
            <person name="Zaremba-Niedzwiedzka K."/>
            <person name="Martijn J."/>
            <person name="Lind A.E."/>
            <person name="van Eijk R."/>
            <person name="Schleper C."/>
            <person name="Guy L."/>
            <person name="Ettema T.J."/>
        </authorList>
    </citation>
    <scope>NUCLEOTIDE SEQUENCE</scope>
</reference>
<evidence type="ECO:0008006" key="4">
    <source>
        <dbReference type="Google" id="ProtNLM"/>
    </source>
</evidence>
<dbReference type="SUPFAM" id="SSF53756">
    <property type="entry name" value="UDP-Glycosyltransferase/glycogen phosphorylase"/>
    <property type="match status" value="1"/>
</dbReference>
<accession>A0A0F9TV42</accession>
<dbReference type="Gene3D" id="3.40.50.2000">
    <property type="entry name" value="Glycogen Phosphorylase B"/>
    <property type="match status" value="2"/>
</dbReference>
<dbReference type="AlphaFoldDB" id="A0A0F9TV42"/>
<dbReference type="Pfam" id="PF00534">
    <property type="entry name" value="Glycos_transf_1"/>
    <property type="match status" value="1"/>
</dbReference>
<dbReference type="InterPro" id="IPR028098">
    <property type="entry name" value="Glyco_trans_4-like_N"/>
</dbReference>
<organism evidence="3">
    <name type="scientific">marine sediment metagenome</name>
    <dbReference type="NCBI Taxonomy" id="412755"/>
    <lineage>
        <taxon>unclassified sequences</taxon>
        <taxon>metagenomes</taxon>
        <taxon>ecological metagenomes</taxon>
    </lineage>
</organism>
<feature type="domain" description="Glycosyl transferase family 1" evidence="1">
    <location>
        <begin position="210"/>
        <end position="373"/>
    </location>
</feature>
<dbReference type="CDD" id="cd03808">
    <property type="entry name" value="GT4_CapM-like"/>
    <property type="match status" value="1"/>
</dbReference>
<dbReference type="PANTHER" id="PTHR12526">
    <property type="entry name" value="GLYCOSYLTRANSFERASE"/>
    <property type="match status" value="1"/>
</dbReference>
<evidence type="ECO:0000259" key="1">
    <source>
        <dbReference type="Pfam" id="PF00534"/>
    </source>
</evidence>
<dbReference type="Pfam" id="PF13439">
    <property type="entry name" value="Glyco_transf_4"/>
    <property type="match status" value="1"/>
</dbReference>
<feature type="domain" description="Glycosyltransferase subfamily 4-like N-terminal" evidence="2">
    <location>
        <begin position="25"/>
        <end position="199"/>
    </location>
</feature>
<evidence type="ECO:0000259" key="2">
    <source>
        <dbReference type="Pfam" id="PF13439"/>
    </source>
</evidence>
<protein>
    <recommendedName>
        <fullName evidence="4">Glycosyltransferase subfamily 4-like N-terminal domain-containing protein</fullName>
    </recommendedName>
</protein>
<dbReference type="GO" id="GO:0016757">
    <property type="term" value="F:glycosyltransferase activity"/>
    <property type="evidence" value="ECO:0007669"/>
    <property type="project" value="InterPro"/>
</dbReference>
<evidence type="ECO:0000313" key="3">
    <source>
        <dbReference type="EMBL" id="KKN84890.1"/>
    </source>
</evidence>
<dbReference type="PANTHER" id="PTHR12526:SF630">
    <property type="entry name" value="GLYCOSYLTRANSFERASE"/>
    <property type="match status" value="1"/>
</dbReference>
<dbReference type="InterPro" id="IPR001296">
    <property type="entry name" value="Glyco_trans_1"/>
</dbReference>
<gene>
    <name evidence="3" type="ORF">LCGC14_0284150</name>
</gene>